<comment type="caution">
    <text evidence="14">The sequence shown here is derived from an EMBL/GenBank/DDBJ whole genome shotgun (WGS) entry which is preliminary data.</text>
</comment>
<reference evidence="14" key="1">
    <citation type="submission" date="2020-08" db="EMBL/GenBank/DDBJ databases">
        <title>Genome public.</title>
        <authorList>
            <person name="Liu C."/>
            <person name="Sun Q."/>
        </authorList>
    </citation>
    <scope>NUCLEOTIDE SEQUENCE</scope>
    <source>
        <strain evidence="14">H8</strain>
    </source>
</reference>
<dbReference type="GO" id="GO:0005737">
    <property type="term" value="C:cytoplasm"/>
    <property type="evidence" value="ECO:0007669"/>
    <property type="project" value="UniProtKB-SubCell"/>
</dbReference>
<dbReference type="Pfam" id="PF12327">
    <property type="entry name" value="FtsZ_C"/>
    <property type="match status" value="1"/>
</dbReference>
<dbReference type="NCBIfam" id="TIGR00065">
    <property type="entry name" value="ftsZ"/>
    <property type="match status" value="1"/>
</dbReference>
<evidence type="ECO:0000256" key="1">
    <source>
        <dbReference type="ARBA" id="ARBA00009690"/>
    </source>
</evidence>
<name>A0A926DJU4_9FIRM</name>
<dbReference type="SMART" id="SM00865">
    <property type="entry name" value="Tubulin_C"/>
    <property type="match status" value="1"/>
</dbReference>
<dbReference type="GO" id="GO:0000917">
    <property type="term" value="P:division septum assembly"/>
    <property type="evidence" value="ECO:0007669"/>
    <property type="project" value="UniProtKB-KW"/>
</dbReference>
<evidence type="ECO:0000256" key="10">
    <source>
        <dbReference type="RuleBase" id="RU000631"/>
    </source>
</evidence>
<dbReference type="PANTHER" id="PTHR30314">
    <property type="entry name" value="CELL DIVISION PROTEIN FTSZ-RELATED"/>
    <property type="match status" value="1"/>
</dbReference>
<comment type="similarity">
    <text evidence="1 8 10">Belongs to the FtsZ family.</text>
</comment>
<dbReference type="HAMAP" id="MF_00909">
    <property type="entry name" value="FtsZ"/>
    <property type="match status" value="1"/>
</dbReference>
<dbReference type="SMART" id="SM00864">
    <property type="entry name" value="Tubulin"/>
    <property type="match status" value="1"/>
</dbReference>
<feature type="domain" description="Tubulin/FtsZ GTPase" evidence="12">
    <location>
        <begin position="5"/>
        <end position="197"/>
    </location>
</feature>
<dbReference type="InterPro" id="IPR020805">
    <property type="entry name" value="Cell_div_FtsZ_CS"/>
</dbReference>
<dbReference type="InterPro" id="IPR008280">
    <property type="entry name" value="Tub_FtsZ_C"/>
</dbReference>
<evidence type="ECO:0000256" key="8">
    <source>
        <dbReference type="HAMAP-Rule" id="MF_00909"/>
    </source>
</evidence>
<dbReference type="Gene3D" id="3.30.1330.20">
    <property type="entry name" value="Tubulin/FtsZ, C-terminal domain"/>
    <property type="match status" value="1"/>
</dbReference>
<dbReference type="InterPro" id="IPR037103">
    <property type="entry name" value="Tubulin/FtsZ-like_C"/>
</dbReference>
<feature type="binding site" evidence="8">
    <location>
        <position position="179"/>
    </location>
    <ligand>
        <name>GTP</name>
        <dbReference type="ChEBI" id="CHEBI:37565"/>
    </ligand>
</feature>
<dbReference type="InterPro" id="IPR018316">
    <property type="entry name" value="Tubulin/FtsZ_2-layer-sand-dom"/>
</dbReference>
<keyword evidence="4 8" id="KW-0547">Nucleotide-binding</keyword>
<dbReference type="InterPro" id="IPR036525">
    <property type="entry name" value="Tubulin/FtsZ_GTPase_sf"/>
</dbReference>
<evidence type="ECO:0000313" key="14">
    <source>
        <dbReference type="EMBL" id="MBC8540250.1"/>
    </source>
</evidence>
<dbReference type="GO" id="GO:0051258">
    <property type="term" value="P:protein polymerization"/>
    <property type="evidence" value="ECO:0007669"/>
    <property type="project" value="UniProtKB-UniRule"/>
</dbReference>
<keyword evidence="7 8" id="KW-0131">Cell cycle</keyword>
<evidence type="ECO:0000313" key="15">
    <source>
        <dbReference type="Proteomes" id="UP000611762"/>
    </source>
</evidence>
<feature type="region of interest" description="Disordered" evidence="11">
    <location>
        <begin position="334"/>
        <end position="368"/>
    </location>
</feature>
<evidence type="ECO:0000256" key="3">
    <source>
        <dbReference type="ARBA" id="ARBA00022618"/>
    </source>
</evidence>
<dbReference type="CDD" id="cd02201">
    <property type="entry name" value="FtsZ_type1"/>
    <property type="match status" value="1"/>
</dbReference>
<dbReference type="GO" id="GO:0032153">
    <property type="term" value="C:cell division site"/>
    <property type="evidence" value="ECO:0007669"/>
    <property type="project" value="UniProtKB-UniRule"/>
</dbReference>
<sequence length="368" mass="38037">MNVAQIKVIGVGGGGNNAVNRMIDAGLGGVEFVSINTDKQALLSSQANQKIQIGEKLTKGLGAGANPDMGSKAAEESYDEIAQAISGSDMVFVTAGMGGGTGTGAAPVVAQIAKDMGILTLGIVTKPFLFEGRQRMVRAEEGISSLKGAVDAIVTIPNDRLLQISNQHTTFIDAFKMADEVLLKGVKGISDLITGNAVVNLDFADVVTIMKDTGVAHMGVGKASGEKRAEDAVKMAISSPLLETTIDGARGVLINVTGGADLGLFEINNAAMMVTEAADPNANIIFGATVDPDMKDEISITVIATGFEGVSSAAADRNSSNLFSGNPALKGGSLSSRSFGAAQRPAEQKPAQQTPSEVEIPWFLRDKR</sequence>
<dbReference type="PROSITE" id="PS01134">
    <property type="entry name" value="FTSZ_1"/>
    <property type="match status" value="1"/>
</dbReference>
<evidence type="ECO:0000259" key="12">
    <source>
        <dbReference type="SMART" id="SM00864"/>
    </source>
</evidence>
<dbReference type="Gene3D" id="3.40.50.1440">
    <property type="entry name" value="Tubulin/FtsZ, GTPase domain"/>
    <property type="match status" value="1"/>
</dbReference>
<dbReference type="InterPro" id="IPR024757">
    <property type="entry name" value="FtsZ_C"/>
</dbReference>
<evidence type="ECO:0000256" key="7">
    <source>
        <dbReference type="ARBA" id="ARBA00023306"/>
    </source>
</evidence>
<dbReference type="GO" id="GO:0043093">
    <property type="term" value="P:FtsZ-dependent cytokinesis"/>
    <property type="evidence" value="ECO:0007669"/>
    <property type="project" value="UniProtKB-UniRule"/>
</dbReference>
<evidence type="ECO:0000256" key="9">
    <source>
        <dbReference type="NCBIfam" id="TIGR00065"/>
    </source>
</evidence>
<protein>
    <recommendedName>
        <fullName evidence="8 9">Cell division protein FtsZ</fullName>
    </recommendedName>
</protein>
<dbReference type="GO" id="GO:0005525">
    <property type="term" value="F:GTP binding"/>
    <property type="evidence" value="ECO:0007669"/>
    <property type="project" value="UniProtKB-UniRule"/>
</dbReference>
<dbReference type="InterPro" id="IPR045061">
    <property type="entry name" value="FtsZ/CetZ"/>
</dbReference>
<dbReference type="PANTHER" id="PTHR30314:SF3">
    <property type="entry name" value="MITOCHONDRIAL DIVISION PROTEIN FSZA"/>
    <property type="match status" value="1"/>
</dbReference>
<dbReference type="EMBL" id="JACRSU010000001">
    <property type="protein sequence ID" value="MBC8540250.1"/>
    <property type="molecule type" value="Genomic_DNA"/>
</dbReference>
<gene>
    <name evidence="8 14" type="primary">ftsZ</name>
    <name evidence="14" type="ORF">H8698_04595</name>
</gene>
<keyword evidence="2 8" id="KW-0963">Cytoplasm</keyword>
<dbReference type="Proteomes" id="UP000611762">
    <property type="component" value="Unassembled WGS sequence"/>
</dbReference>
<keyword evidence="3 8" id="KW-0132">Cell division</keyword>
<dbReference type="PRINTS" id="PR00423">
    <property type="entry name" value="CELLDVISFTSZ"/>
</dbReference>
<comment type="subunit">
    <text evidence="8">Homodimer. Polymerizes to form a dynamic ring structure in a strictly GTP-dependent manner. Interacts directly with several other division proteins.</text>
</comment>
<accession>A0A926DJU4</accession>
<dbReference type="AlphaFoldDB" id="A0A926DJU4"/>
<keyword evidence="5 8" id="KW-0342">GTP-binding</keyword>
<keyword evidence="6 8" id="KW-0717">Septation</keyword>
<evidence type="ECO:0000256" key="5">
    <source>
        <dbReference type="ARBA" id="ARBA00023134"/>
    </source>
</evidence>
<feature type="binding site" evidence="8">
    <location>
        <position position="135"/>
    </location>
    <ligand>
        <name>GTP</name>
        <dbReference type="ChEBI" id="CHEBI:37565"/>
    </ligand>
</feature>
<dbReference type="InterPro" id="IPR000158">
    <property type="entry name" value="Cell_div_FtsZ"/>
</dbReference>
<evidence type="ECO:0000259" key="13">
    <source>
        <dbReference type="SMART" id="SM00865"/>
    </source>
</evidence>
<dbReference type="SUPFAM" id="SSF52490">
    <property type="entry name" value="Tubulin nucleotide-binding domain-like"/>
    <property type="match status" value="1"/>
</dbReference>
<proteinExistence type="inferred from homology"/>
<evidence type="ECO:0000256" key="2">
    <source>
        <dbReference type="ARBA" id="ARBA00022490"/>
    </source>
</evidence>
<comment type="subcellular location">
    <subcellularLocation>
        <location evidence="8">Cytoplasm</location>
    </subcellularLocation>
    <text evidence="8">Assembles at midcell at the inner surface of the cytoplasmic membrane.</text>
</comment>
<evidence type="ECO:0000256" key="4">
    <source>
        <dbReference type="ARBA" id="ARBA00022741"/>
    </source>
</evidence>
<dbReference type="SUPFAM" id="SSF55307">
    <property type="entry name" value="Tubulin C-terminal domain-like"/>
    <property type="match status" value="1"/>
</dbReference>
<feature type="domain" description="Tubulin/FtsZ 2-layer sandwich" evidence="13">
    <location>
        <begin position="199"/>
        <end position="316"/>
    </location>
</feature>
<dbReference type="GO" id="GO:0003924">
    <property type="term" value="F:GTPase activity"/>
    <property type="evidence" value="ECO:0007669"/>
    <property type="project" value="UniProtKB-UniRule"/>
</dbReference>
<organism evidence="14 15">
    <name type="scientific">Congzhengia minquanensis</name>
    <dbReference type="NCBI Taxonomy" id="2763657"/>
    <lineage>
        <taxon>Bacteria</taxon>
        <taxon>Bacillati</taxon>
        <taxon>Bacillota</taxon>
        <taxon>Clostridia</taxon>
        <taxon>Eubacteriales</taxon>
        <taxon>Oscillospiraceae</taxon>
        <taxon>Congzhengia</taxon>
    </lineage>
</organism>
<feature type="binding site" evidence="8">
    <location>
        <begin position="13"/>
        <end position="17"/>
    </location>
    <ligand>
        <name>GTP</name>
        <dbReference type="ChEBI" id="CHEBI:37565"/>
    </ligand>
</feature>
<dbReference type="InterPro" id="IPR003008">
    <property type="entry name" value="Tubulin_FtsZ_GTPase"/>
</dbReference>
<keyword evidence="15" id="KW-1185">Reference proteome</keyword>
<comment type="function">
    <text evidence="8 10">Essential cell division protein that forms a contractile ring structure (Z ring) at the future cell division site. The regulation of the ring assembly controls the timing and the location of cell division. One of the functions of the FtsZ ring is to recruit other cell division proteins to the septum to produce a new cell wall between the dividing cells. Binds GTP and shows GTPase activity.</text>
</comment>
<evidence type="ECO:0000256" key="11">
    <source>
        <dbReference type="SAM" id="MobiDB-lite"/>
    </source>
</evidence>
<evidence type="ECO:0000256" key="6">
    <source>
        <dbReference type="ARBA" id="ARBA00023210"/>
    </source>
</evidence>
<dbReference type="PROSITE" id="PS01135">
    <property type="entry name" value="FTSZ_2"/>
    <property type="match status" value="1"/>
</dbReference>
<dbReference type="RefSeq" id="WP_177679637.1">
    <property type="nucleotide sequence ID" value="NZ_JACRSU010000001.1"/>
</dbReference>
<dbReference type="FunFam" id="3.40.50.1440:FF:000023">
    <property type="entry name" value="Cell division protein FtsZ"/>
    <property type="match status" value="1"/>
</dbReference>
<feature type="binding site" evidence="8">
    <location>
        <position position="131"/>
    </location>
    <ligand>
        <name>GTP</name>
        <dbReference type="ChEBI" id="CHEBI:37565"/>
    </ligand>
</feature>
<feature type="binding site" evidence="8">
    <location>
        <begin position="100"/>
        <end position="102"/>
    </location>
    <ligand>
        <name>GTP</name>
        <dbReference type="ChEBI" id="CHEBI:37565"/>
    </ligand>
</feature>
<dbReference type="Pfam" id="PF00091">
    <property type="entry name" value="Tubulin"/>
    <property type="match status" value="1"/>
</dbReference>